<dbReference type="GO" id="GO:0045340">
    <property type="term" value="F:mercury ion binding"/>
    <property type="evidence" value="ECO:0007669"/>
    <property type="project" value="InterPro"/>
</dbReference>
<comment type="function">
    <text evidence="10">Mediates the mercuric-dependent induction of mercury resistance operon. In the absence of mercury MerR represses transcription by binding tightly to the mer operator region; when mercury is present the dimeric complex binds a single ion and becomes a potent transcriptional activator, while remaining bound to the mer site.</text>
</comment>
<evidence type="ECO:0000256" key="3">
    <source>
        <dbReference type="ARBA" id="ARBA00022491"/>
    </source>
</evidence>
<dbReference type="PANTHER" id="PTHR30204">
    <property type="entry name" value="REDOX-CYCLING DRUG-SENSING TRANSCRIPTIONAL ACTIVATOR SOXR"/>
    <property type="match status" value="1"/>
</dbReference>
<keyword evidence="13" id="KW-0614">Plasmid</keyword>
<keyword evidence="11" id="KW-0175">Coiled coil</keyword>
<accession>D3G186</accession>
<keyword evidence="4" id="KW-0479">Metal-binding</keyword>
<dbReference type="Proteomes" id="UP000001544">
    <property type="component" value="Plasmid pBpOF4-01"/>
</dbReference>
<dbReference type="GO" id="GO:0046689">
    <property type="term" value="P:response to mercury ion"/>
    <property type="evidence" value="ECO:0007669"/>
    <property type="project" value="UniProtKB-KW"/>
</dbReference>
<dbReference type="GO" id="GO:0003677">
    <property type="term" value="F:DNA binding"/>
    <property type="evidence" value="ECO:0007669"/>
    <property type="project" value="UniProtKB-KW"/>
</dbReference>
<keyword evidence="7" id="KW-0238">DNA-binding</keyword>
<dbReference type="PROSITE" id="PS00552">
    <property type="entry name" value="HTH_MERR_1"/>
    <property type="match status" value="1"/>
</dbReference>
<proteinExistence type="predicted"/>
<dbReference type="InterPro" id="IPR011794">
    <property type="entry name" value="MerR"/>
</dbReference>
<dbReference type="CDD" id="cd04783">
    <property type="entry name" value="HTH_MerR1"/>
    <property type="match status" value="1"/>
</dbReference>
<evidence type="ECO:0000256" key="11">
    <source>
        <dbReference type="SAM" id="Coils"/>
    </source>
</evidence>
<dbReference type="EMBL" id="CP001879">
    <property type="protein sequence ID" value="ADC52112.1"/>
    <property type="molecule type" value="Genomic_DNA"/>
</dbReference>
<dbReference type="InterPro" id="IPR009061">
    <property type="entry name" value="DNA-bd_dom_put_sf"/>
</dbReference>
<dbReference type="HOGENOM" id="CLU_060077_2_0_9"/>
<keyword evidence="5" id="KW-0476">Mercury</keyword>
<evidence type="ECO:0000256" key="1">
    <source>
        <dbReference type="ARBA" id="ARBA00017146"/>
    </source>
</evidence>
<dbReference type="SMART" id="SM00422">
    <property type="entry name" value="HTH_MERR"/>
    <property type="match status" value="1"/>
</dbReference>
<evidence type="ECO:0000256" key="7">
    <source>
        <dbReference type="ARBA" id="ARBA00023125"/>
    </source>
</evidence>
<keyword evidence="8" id="KW-0010">Activator</keyword>
<evidence type="ECO:0000256" key="8">
    <source>
        <dbReference type="ARBA" id="ARBA00023159"/>
    </source>
</evidence>
<dbReference type="PRINTS" id="PR00040">
    <property type="entry name" value="HTHMERR"/>
</dbReference>
<evidence type="ECO:0000313" key="14">
    <source>
        <dbReference type="Proteomes" id="UP000001544"/>
    </source>
</evidence>
<dbReference type="NCBIfam" id="TIGR02051">
    <property type="entry name" value="MerR"/>
    <property type="match status" value="1"/>
</dbReference>
<organism evidence="13 14">
    <name type="scientific">Alkalihalophilus pseudofirmus (strain ATCC BAA-2126 / JCM 17055 / OF4)</name>
    <name type="common">Bacillus pseudofirmus</name>
    <dbReference type="NCBI Taxonomy" id="398511"/>
    <lineage>
        <taxon>Bacteria</taxon>
        <taxon>Bacillati</taxon>
        <taxon>Bacillota</taxon>
        <taxon>Bacilli</taxon>
        <taxon>Bacillales</taxon>
        <taxon>Bacillaceae</taxon>
        <taxon>Alkalihalophilus</taxon>
    </lineage>
</organism>
<dbReference type="PROSITE" id="PS50937">
    <property type="entry name" value="HTH_MERR_2"/>
    <property type="match status" value="1"/>
</dbReference>
<gene>
    <name evidence="13" type="primary">merR</name>
    <name evidence="13" type="ordered locus">BpOF4_20584</name>
</gene>
<dbReference type="eggNOG" id="COG0789">
    <property type="taxonomic scope" value="Bacteria"/>
</dbReference>
<evidence type="ECO:0000256" key="4">
    <source>
        <dbReference type="ARBA" id="ARBA00022723"/>
    </source>
</evidence>
<feature type="coiled-coil region" evidence="11">
    <location>
        <begin position="115"/>
        <end position="142"/>
    </location>
</feature>
<keyword evidence="2" id="KW-0475">Mercuric resistance</keyword>
<keyword evidence="14" id="KW-1185">Reference proteome</keyword>
<keyword evidence="9" id="KW-0804">Transcription</keyword>
<dbReference type="InterPro" id="IPR000551">
    <property type="entry name" value="MerR-type_HTH_dom"/>
</dbReference>
<keyword evidence="6" id="KW-0805">Transcription regulation</keyword>
<evidence type="ECO:0000256" key="2">
    <source>
        <dbReference type="ARBA" id="ARBA00022466"/>
    </source>
</evidence>
<dbReference type="KEGG" id="bpf:BpOF4_20584"/>
<dbReference type="Gene3D" id="1.10.1660.10">
    <property type="match status" value="1"/>
</dbReference>
<name>D3G186_ALKPO</name>
<evidence type="ECO:0000256" key="6">
    <source>
        <dbReference type="ARBA" id="ARBA00023015"/>
    </source>
</evidence>
<dbReference type="Pfam" id="PF13411">
    <property type="entry name" value="MerR_1"/>
    <property type="match status" value="1"/>
</dbReference>
<sequence>MNIERENIHNEVILDRVLWYAVYYIPRGEKMSYRISAFAKKCGVNKETIRYYEKKNLLQEPLKTNAGYRIYSDEDVKRVGFIKRMQELGFSLSEIFTLLGVVDKEVRCEDMFEFVSKKEEEVQKQIEDLKRIETMLKDLKRRCPDEKQLHACPIIETLIEQ</sequence>
<dbReference type="GO" id="GO:0003700">
    <property type="term" value="F:DNA-binding transcription factor activity"/>
    <property type="evidence" value="ECO:0007669"/>
    <property type="project" value="InterPro"/>
</dbReference>
<evidence type="ECO:0000256" key="9">
    <source>
        <dbReference type="ARBA" id="ARBA00023163"/>
    </source>
</evidence>
<evidence type="ECO:0000256" key="5">
    <source>
        <dbReference type="ARBA" id="ARBA00022914"/>
    </source>
</evidence>
<dbReference type="InterPro" id="IPR047057">
    <property type="entry name" value="MerR_fam"/>
</dbReference>
<geneLocation type="plasmid" evidence="13 14">
    <name>pBpOF4-01</name>
</geneLocation>
<evidence type="ECO:0000259" key="12">
    <source>
        <dbReference type="PROSITE" id="PS50937"/>
    </source>
</evidence>
<dbReference type="AlphaFoldDB" id="D3G186"/>
<keyword evidence="3" id="KW-0678">Repressor</keyword>
<feature type="domain" description="HTH merR-type" evidence="12">
    <location>
        <begin position="32"/>
        <end position="101"/>
    </location>
</feature>
<evidence type="ECO:0000313" key="13">
    <source>
        <dbReference type="EMBL" id="ADC52112.1"/>
    </source>
</evidence>
<reference evidence="13 14" key="1">
    <citation type="journal article" date="2011" name="Environ. Microbiol.">
        <title>Genome of alkaliphilic Bacillus pseudofirmus OF4 reveals adaptations that support the ability to grow in an external pH range from 7.5 to 11.4.</title>
        <authorList>
            <person name="Janto B."/>
            <person name="Ahmed A."/>
            <person name="Ito M."/>
            <person name="Liu J."/>
            <person name="Hicks D.B."/>
            <person name="Pagni S."/>
            <person name="Fackelmayer O.J."/>
            <person name="Smith T.A."/>
            <person name="Earl J."/>
            <person name="Elbourne L.D."/>
            <person name="Hassan K."/>
            <person name="Paulsen I.T."/>
            <person name="Kolsto A.B."/>
            <person name="Tourasse N.J."/>
            <person name="Ehrlich G.D."/>
            <person name="Boissy R."/>
            <person name="Ivey D.M."/>
            <person name="Li G."/>
            <person name="Xue Y."/>
            <person name="Ma Y."/>
            <person name="Hu F.Z."/>
            <person name="Krulwich T.A."/>
        </authorList>
    </citation>
    <scope>NUCLEOTIDE SEQUENCE [LARGE SCALE GENOMIC DNA]</scope>
    <source>
        <strain evidence="14">ATCC BAA-2126 / JCM 17055 / OF4</strain>
    </source>
</reference>
<protein>
    <recommendedName>
        <fullName evidence="1">Mercuric resistance operon regulatory protein</fullName>
    </recommendedName>
</protein>
<dbReference type="SUPFAM" id="SSF46955">
    <property type="entry name" value="Putative DNA-binding domain"/>
    <property type="match status" value="1"/>
</dbReference>
<evidence type="ECO:0000256" key="10">
    <source>
        <dbReference type="ARBA" id="ARBA00024874"/>
    </source>
</evidence>
<dbReference type="PANTHER" id="PTHR30204:SF69">
    <property type="entry name" value="MERR-FAMILY TRANSCRIPTIONAL REGULATOR"/>
    <property type="match status" value="1"/>
</dbReference>